<comment type="caution">
    <text evidence="1">The sequence shown here is derived from an EMBL/GenBank/DDBJ whole genome shotgun (WGS) entry which is preliminary data.</text>
</comment>
<reference evidence="1 2" key="1">
    <citation type="submission" date="2023-09" db="EMBL/GenBank/DDBJ databases">
        <title>Multi-omics analysis of a traditional fermented food reveals byproduct-associated fungal strains for waste-to-food upcycling.</title>
        <authorList>
            <consortium name="Lawrence Berkeley National Laboratory"/>
            <person name="Rekdal V.M."/>
            <person name="Villalobos-Escobedo J.M."/>
            <person name="Rodriguez-Valeron N."/>
            <person name="Garcia M.O."/>
            <person name="Vasquez D.P."/>
            <person name="Damayanti I."/>
            <person name="Sorensen P.M."/>
            <person name="Baidoo E.E."/>
            <person name="De Carvalho A.C."/>
            <person name="Riley R."/>
            <person name="Lipzen A."/>
            <person name="He G."/>
            <person name="Yan M."/>
            <person name="Haridas S."/>
            <person name="Daum C."/>
            <person name="Yoshinaga Y."/>
            <person name="Ng V."/>
            <person name="Grigoriev I.V."/>
            <person name="Munk R."/>
            <person name="Nuraida L."/>
            <person name="Wijaya C.H."/>
            <person name="Morales P.-C."/>
            <person name="Keasling J.D."/>
        </authorList>
    </citation>
    <scope>NUCLEOTIDE SEQUENCE [LARGE SCALE GENOMIC DNA]</scope>
    <source>
        <strain evidence="1 2">FGSC 2613</strain>
    </source>
</reference>
<accession>A0ABR3D466</accession>
<dbReference type="Proteomes" id="UP001451303">
    <property type="component" value="Unassembled WGS sequence"/>
</dbReference>
<name>A0ABR3D466_NEUIN</name>
<sequence>MDDERHHISFSHLWPLTVTTHGPLKCLDCNGKTTSDTIPSFKTMGRTGDDYSFQGTSGSGREHAGKWQGPRSKLAKMNHRLRLTELPKMASNINGTRLAGNGTKPTAVMSWTMARTSEFYYHHHRI</sequence>
<evidence type="ECO:0000313" key="1">
    <source>
        <dbReference type="EMBL" id="KAL0467483.1"/>
    </source>
</evidence>
<dbReference type="EMBL" id="JAVLET010000009">
    <property type="protein sequence ID" value="KAL0467483.1"/>
    <property type="molecule type" value="Genomic_DNA"/>
</dbReference>
<gene>
    <name evidence="1" type="ORF">QR685DRAFT_599610</name>
</gene>
<evidence type="ECO:0000313" key="2">
    <source>
        <dbReference type="Proteomes" id="UP001451303"/>
    </source>
</evidence>
<keyword evidence="2" id="KW-1185">Reference proteome</keyword>
<organism evidence="1 2">
    <name type="scientific">Neurospora intermedia</name>
    <dbReference type="NCBI Taxonomy" id="5142"/>
    <lineage>
        <taxon>Eukaryota</taxon>
        <taxon>Fungi</taxon>
        <taxon>Dikarya</taxon>
        <taxon>Ascomycota</taxon>
        <taxon>Pezizomycotina</taxon>
        <taxon>Sordariomycetes</taxon>
        <taxon>Sordariomycetidae</taxon>
        <taxon>Sordariales</taxon>
        <taxon>Sordariaceae</taxon>
        <taxon>Neurospora</taxon>
    </lineage>
</organism>
<protein>
    <submittedName>
        <fullName evidence="1">Uncharacterized protein</fullName>
    </submittedName>
</protein>
<proteinExistence type="predicted"/>